<feature type="compositionally biased region" description="Polar residues" evidence="10">
    <location>
        <begin position="284"/>
        <end position="302"/>
    </location>
</feature>
<evidence type="ECO:0000256" key="10">
    <source>
        <dbReference type="SAM" id="MobiDB-lite"/>
    </source>
</evidence>
<dbReference type="EMBL" id="OU963864">
    <property type="protein sequence ID" value="CAH0387766.1"/>
    <property type="molecule type" value="Genomic_DNA"/>
</dbReference>
<evidence type="ECO:0000256" key="6">
    <source>
        <dbReference type="ARBA" id="ARBA00023015"/>
    </source>
</evidence>
<accession>A0A9P0F372</accession>
<feature type="region of interest" description="Disordered" evidence="10">
    <location>
        <begin position="13"/>
        <end position="37"/>
    </location>
</feature>
<dbReference type="InterPro" id="IPR036236">
    <property type="entry name" value="Znf_C2H2_sf"/>
</dbReference>
<proteinExistence type="predicted"/>
<comment type="subcellular location">
    <subcellularLocation>
        <location evidence="1">Nucleus</location>
    </subcellularLocation>
</comment>
<reference evidence="12" key="1">
    <citation type="submission" date="2021-12" db="EMBL/GenBank/DDBJ databases">
        <authorList>
            <person name="King R."/>
        </authorList>
    </citation>
    <scope>NUCLEOTIDE SEQUENCE</scope>
</reference>
<dbReference type="Pfam" id="PF00096">
    <property type="entry name" value="zf-C2H2"/>
    <property type="match status" value="1"/>
</dbReference>
<keyword evidence="4 9" id="KW-0863">Zinc-finger</keyword>
<keyword evidence="2" id="KW-0479">Metal-binding</keyword>
<keyword evidence="7" id="KW-0804">Transcription</keyword>
<name>A0A9P0F372_BEMTA</name>
<keyword evidence="5" id="KW-0862">Zinc</keyword>
<evidence type="ECO:0000313" key="13">
    <source>
        <dbReference type="Proteomes" id="UP001152759"/>
    </source>
</evidence>
<dbReference type="Gene3D" id="3.30.160.60">
    <property type="entry name" value="Classic Zinc Finger"/>
    <property type="match status" value="8"/>
</dbReference>
<dbReference type="PANTHER" id="PTHR47772">
    <property type="entry name" value="ZINC FINGER PROTEIN 200"/>
    <property type="match status" value="1"/>
</dbReference>
<evidence type="ECO:0000256" key="2">
    <source>
        <dbReference type="ARBA" id="ARBA00022723"/>
    </source>
</evidence>
<evidence type="ECO:0000256" key="5">
    <source>
        <dbReference type="ARBA" id="ARBA00022833"/>
    </source>
</evidence>
<keyword evidence="6" id="KW-0805">Transcription regulation</keyword>
<feature type="domain" description="C2H2-type" evidence="11">
    <location>
        <begin position="796"/>
        <end position="823"/>
    </location>
</feature>
<dbReference type="GO" id="GO:0005634">
    <property type="term" value="C:nucleus"/>
    <property type="evidence" value="ECO:0007669"/>
    <property type="project" value="UniProtKB-SubCell"/>
</dbReference>
<dbReference type="GO" id="GO:0008270">
    <property type="term" value="F:zinc ion binding"/>
    <property type="evidence" value="ECO:0007669"/>
    <property type="project" value="UniProtKB-KW"/>
</dbReference>
<evidence type="ECO:0000256" key="1">
    <source>
        <dbReference type="ARBA" id="ARBA00004123"/>
    </source>
</evidence>
<dbReference type="KEGG" id="btab:109038026"/>
<keyword evidence="8" id="KW-0539">Nucleus</keyword>
<evidence type="ECO:0000256" key="8">
    <source>
        <dbReference type="ARBA" id="ARBA00023242"/>
    </source>
</evidence>
<feature type="compositionally biased region" description="Basic and acidic residues" evidence="10">
    <location>
        <begin position="251"/>
        <end position="269"/>
    </location>
</feature>
<evidence type="ECO:0000256" key="7">
    <source>
        <dbReference type="ARBA" id="ARBA00023163"/>
    </source>
</evidence>
<dbReference type="Proteomes" id="UP001152759">
    <property type="component" value="Chromosome 3"/>
</dbReference>
<feature type="domain" description="C2H2-type" evidence="11">
    <location>
        <begin position="545"/>
        <end position="568"/>
    </location>
</feature>
<feature type="domain" description="C2H2-type" evidence="11">
    <location>
        <begin position="323"/>
        <end position="351"/>
    </location>
</feature>
<feature type="domain" description="C2H2-type" evidence="11">
    <location>
        <begin position="768"/>
        <end position="793"/>
    </location>
</feature>
<evidence type="ECO:0000259" key="11">
    <source>
        <dbReference type="PROSITE" id="PS50157"/>
    </source>
</evidence>
<dbReference type="AlphaFoldDB" id="A0A9P0F372"/>
<feature type="region of interest" description="Disordered" evidence="10">
    <location>
        <begin position="237"/>
        <end position="302"/>
    </location>
</feature>
<dbReference type="PANTHER" id="PTHR47772:SF13">
    <property type="entry name" value="GASTRULA ZINC FINGER PROTEIN XLCGF49.1-LIKE-RELATED"/>
    <property type="match status" value="1"/>
</dbReference>
<dbReference type="InterPro" id="IPR050636">
    <property type="entry name" value="C2H2-ZF_domain-containing"/>
</dbReference>
<dbReference type="SMART" id="SM00355">
    <property type="entry name" value="ZnF_C2H2"/>
    <property type="match status" value="12"/>
</dbReference>
<feature type="compositionally biased region" description="Polar residues" evidence="10">
    <location>
        <begin position="410"/>
        <end position="423"/>
    </location>
</feature>
<keyword evidence="3" id="KW-0677">Repeat</keyword>
<evidence type="ECO:0000256" key="9">
    <source>
        <dbReference type="PROSITE-ProRule" id="PRU00042"/>
    </source>
</evidence>
<protein>
    <recommendedName>
        <fullName evidence="11">C2H2-type domain-containing protein</fullName>
    </recommendedName>
</protein>
<gene>
    <name evidence="12" type="ORF">BEMITA_LOCUS6737</name>
</gene>
<dbReference type="InterPro" id="IPR013087">
    <property type="entry name" value="Znf_C2H2_type"/>
</dbReference>
<feature type="domain" description="C2H2-type" evidence="11">
    <location>
        <begin position="709"/>
        <end position="736"/>
    </location>
</feature>
<dbReference type="PROSITE" id="PS00028">
    <property type="entry name" value="ZINC_FINGER_C2H2_1"/>
    <property type="match status" value="4"/>
</dbReference>
<sequence>MATALDFVEVKCEFPEDEENQQGDDSIGGNHGEDEALNQGEVDPAYISAGYPTDPSLFCESQLDFGNHFINSVDPPPGPSGTSSSLTNLDLTQYLLEQPEQTFTCVFCADQFRRMSDLSKHLSYCRAAKANAAGNAAGDHPYVCMYCGLKFKTPCARGFHIKTCVPSKEGVRLTFEEDPSFSCPHCKLQYKKEGSYNKHIKLCPVKLQKDKIRAAAAEARKAAEAAKAEETRKAVEARKAVQARKVTPARKAAEARKQALAEASSERTRRANYQLRPARKNPAAKQTRSQTRLNSLQEASLTSGSIDSRENKAIKKGGAIVRYACYHCDEEFEEKAALREHFIKAHQSSNFNPANIERVARRVASDALHFLCMYCGNKHKEENDLNEHILVCPANFTNALDKEAKAEENGSPTNDEGDQTSCRNGLRGGAQVDEYWESNYNCHRCSAGFDKKSELHEHFKIHLCNPGRVNSMDRFWCVNCGVNFKGPQDLLKHLPYCSGTERLIKEISCGAEDDSPVSVQKSEACSKKETLDSKESPGLCKENTFFCHECDTEFTNESLLREHFKTHSETCYRPHSCMYCSMKVHNLHSCNNHSTAHANPFVCKICFSYFVSLLGKLILSHVSRLVPCANCLPKFANETDRDQHAQLFTDKYDFKCDFCQIIFKEQSQLSTHFSSLAERFYDCKSSAAKFSSQSRLEGFSQEHTELKVCGCNLCNAEFTSVDNLVFHFKSHSGPFICELCQAKLAPLTDFSMHLQTQKNEKKINEKIYECTRCKEKFSEKIALQIHERTLTKHQLLSCIFCPVLFNRKSNLERYVKIHTGEIPSACNRYGACFSQKNSSLNEGGTHTGEKPYTYSNCRQEFSRRVSWLTHSKTQPLVA</sequence>
<keyword evidence="13" id="KW-1185">Reference proteome</keyword>
<dbReference type="SUPFAM" id="SSF57667">
    <property type="entry name" value="beta-beta-alpha zinc fingers"/>
    <property type="match status" value="4"/>
</dbReference>
<evidence type="ECO:0000313" key="12">
    <source>
        <dbReference type="EMBL" id="CAH0387766.1"/>
    </source>
</evidence>
<evidence type="ECO:0000256" key="3">
    <source>
        <dbReference type="ARBA" id="ARBA00022737"/>
    </source>
</evidence>
<organism evidence="12 13">
    <name type="scientific">Bemisia tabaci</name>
    <name type="common">Sweetpotato whitefly</name>
    <name type="synonym">Aleurodes tabaci</name>
    <dbReference type="NCBI Taxonomy" id="7038"/>
    <lineage>
        <taxon>Eukaryota</taxon>
        <taxon>Metazoa</taxon>
        <taxon>Ecdysozoa</taxon>
        <taxon>Arthropoda</taxon>
        <taxon>Hexapoda</taxon>
        <taxon>Insecta</taxon>
        <taxon>Pterygota</taxon>
        <taxon>Neoptera</taxon>
        <taxon>Paraneoptera</taxon>
        <taxon>Hemiptera</taxon>
        <taxon>Sternorrhyncha</taxon>
        <taxon>Aleyrodoidea</taxon>
        <taxon>Aleyrodidae</taxon>
        <taxon>Aleyrodinae</taxon>
        <taxon>Bemisia</taxon>
    </lineage>
</organism>
<dbReference type="PROSITE" id="PS50157">
    <property type="entry name" value="ZINC_FINGER_C2H2_2"/>
    <property type="match status" value="6"/>
</dbReference>
<feature type="domain" description="C2H2-type" evidence="11">
    <location>
        <begin position="440"/>
        <end position="462"/>
    </location>
</feature>
<evidence type="ECO:0000256" key="4">
    <source>
        <dbReference type="ARBA" id="ARBA00022771"/>
    </source>
</evidence>
<feature type="region of interest" description="Disordered" evidence="10">
    <location>
        <begin position="404"/>
        <end position="423"/>
    </location>
</feature>